<keyword evidence="5" id="KW-0653">Protein transport</keyword>
<dbReference type="RefSeq" id="WP_039255703.1">
    <property type="nucleotide sequence ID" value="NZ_JENJ01000038.1"/>
</dbReference>
<accession>A0A0A0I257</accession>
<dbReference type="GO" id="GO:0005886">
    <property type="term" value="C:plasma membrane"/>
    <property type="evidence" value="ECO:0007669"/>
    <property type="project" value="UniProtKB-SubCell"/>
</dbReference>
<evidence type="ECO:0000256" key="6">
    <source>
        <dbReference type="ARBA" id="ARBA00022989"/>
    </source>
</evidence>
<keyword evidence="2" id="KW-0813">Transport</keyword>
<proteinExistence type="inferred from homology"/>
<dbReference type="AlphaFoldDB" id="A0A0A0I257"/>
<reference evidence="13 14" key="1">
    <citation type="submission" date="2014-01" db="EMBL/GenBank/DDBJ databases">
        <title>Plasmidome dynamics in the species complex Clostridium novyi sensu lato converts strains of independent lineages into distinctly different pathogens.</title>
        <authorList>
            <person name="Skarin H."/>
            <person name="Segerman B."/>
        </authorList>
    </citation>
    <scope>NUCLEOTIDE SEQUENCE [LARGE SCALE GENOMIC DNA]</scope>
    <source>
        <strain evidence="13 14">4552</strain>
    </source>
</reference>
<keyword evidence="3" id="KW-1003">Cell membrane</keyword>
<evidence type="ECO:0000256" key="5">
    <source>
        <dbReference type="ARBA" id="ARBA00022927"/>
    </source>
</evidence>
<name>A0A0A0I257_CLONO</name>
<dbReference type="GO" id="GO:0051205">
    <property type="term" value="P:protein insertion into membrane"/>
    <property type="evidence" value="ECO:0007669"/>
    <property type="project" value="TreeGrafter"/>
</dbReference>
<feature type="transmembrane region" description="Helical" evidence="11">
    <location>
        <begin position="88"/>
        <end position="112"/>
    </location>
</feature>
<dbReference type="InterPro" id="IPR047196">
    <property type="entry name" value="YidC_ALB_C"/>
</dbReference>
<evidence type="ECO:0000256" key="4">
    <source>
        <dbReference type="ARBA" id="ARBA00022692"/>
    </source>
</evidence>
<feature type="transmembrane region" description="Helical" evidence="11">
    <location>
        <begin position="166"/>
        <end position="189"/>
    </location>
</feature>
<dbReference type="OrthoDB" id="2380676at2"/>
<comment type="subcellular location">
    <subcellularLocation>
        <location evidence="1">Cell membrane</location>
        <topology evidence="1">Multi-pass membrane protein</topology>
    </subcellularLocation>
    <subcellularLocation>
        <location evidence="9">Membrane</location>
        <topology evidence="9">Multi-pass membrane protein</topology>
    </subcellularLocation>
</comment>
<feature type="domain" description="Membrane insertase YidC/Oxa/ALB C-terminal" evidence="12">
    <location>
        <begin position="23"/>
        <end position="199"/>
    </location>
</feature>
<evidence type="ECO:0000256" key="3">
    <source>
        <dbReference type="ARBA" id="ARBA00022475"/>
    </source>
</evidence>
<feature type="coiled-coil region" evidence="10">
    <location>
        <begin position="51"/>
        <end position="82"/>
    </location>
</feature>
<evidence type="ECO:0000259" key="12">
    <source>
        <dbReference type="Pfam" id="PF02096"/>
    </source>
</evidence>
<dbReference type="InterPro" id="IPR001708">
    <property type="entry name" value="YidC/ALB3/OXA1/COX18"/>
</dbReference>
<dbReference type="CDD" id="cd20070">
    <property type="entry name" value="5TM_YidC_Alb3"/>
    <property type="match status" value="1"/>
</dbReference>
<comment type="caution">
    <text evidence="13">The sequence shown here is derived from an EMBL/GenBank/DDBJ whole genome shotgun (WGS) entry which is preliminary data.</text>
</comment>
<protein>
    <submittedName>
        <fullName evidence="13">Membrane protein</fullName>
    </submittedName>
</protein>
<dbReference type="EMBL" id="JENJ01000038">
    <property type="protein sequence ID" value="KGM95514.1"/>
    <property type="molecule type" value="Genomic_DNA"/>
</dbReference>
<dbReference type="GO" id="GO:0032977">
    <property type="term" value="F:membrane insertase activity"/>
    <property type="evidence" value="ECO:0007669"/>
    <property type="project" value="InterPro"/>
</dbReference>
<evidence type="ECO:0000313" key="13">
    <source>
        <dbReference type="EMBL" id="KGM95514.1"/>
    </source>
</evidence>
<dbReference type="PANTHER" id="PTHR12428">
    <property type="entry name" value="OXA1"/>
    <property type="match status" value="1"/>
</dbReference>
<keyword evidence="10" id="KW-0175">Coiled coil</keyword>
<evidence type="ECO:0000256" key="11">
    <source>
        <dbReference type="SAM" id="Phobius"/>
    </source>
</evidence>
<keyword evidence="4 9" id="KW-0812">Transmembrane</keyword>
<gene>
    <name evidence="13" type="ORF">Z968_08910</name>
</gene>
<feature type="transmembrane region" description="Helical" evidence="11">
    <location>
        <begin position="12"/>
        <end position="37"/>
    </location>
</feature>
<comment type="similarity">
    <text evidence="9">Belongs to the OXA1/ALB3/YidC family.</text>
</comment>
<dbReference type="NCBIfam" id="TIGR03592">
    <property type="entry name" value="yidC_oxa1_cterm"/>
    <property type="match status" value="1"/>
</dbReference>
<keyword evidence="6 11" id="KW-1133">Transmembrane helix</keyword>
<evidence type="ECO:0000256" key="7">
    <source>
        <dbReference type="ARBA" id="ARBA00023136"/>
    </source>
</evidence>
<keyword evidence="7 11" id="KW-0472">Membrane</keyword>
<evidence type="ECO:0000256" key="2">
    <source>
        <dbReference type="ARBA" id="ARBA00022448"/>
    </source>
</evidence>
<evidence type="ECO:0000313" key="14">
    <source>
        <dbReference type="Proteomes" id="UP000030012"/>
    </source>
</evidence>
<sequence length="212" mass="24261">MSFILNLFNYLLSYIYSITGDLGISIIILTLSVRILLLPISIKQKINMVKQQDISQKLQELKTRCKNNKKKLELESAKLYKESSQNMLGCFVSLIQLPIMWALYNIIIKIPMNVGTIVIPWVANIKFSDKYYIIPIIYMLVSLSPSLLSYIKILNGFSKDNNKVSMIIVGLFSTLITIKAPVALGIYFITTGICSFFEEVGFRIYMKNRCFN</sequence>
<dbReference type="InterPro" id="IPR028055">
    <property type="entry name" value="YidC/Oxa/ALB_C"/>
</dbReference>
<dbReference type="PANTHER" id="PTHR12428:SF65">
    <property type="entry name" value="CYTOCHROME C OXIDASE ASSEMBLY PROTEIN COX18, MITOCHONDRIAL"/>
    <property type="match status" value="1"/>
</dbReference>
<dbReference type="Proteomes" id="UP000030012">
    <property type="component" value="Unassembled WGS sequence"/>
</dbReference>
<evidence type="ECO:0000256" key="10">
    <source>
        <dbReference type="SAM" id="Coils"/>
    </source>
</evidence>
<organism evidence="13 14">
    <name type="scientific">Clostridium novyi A str. 4552</name>
    <dbReference type="NCBI Taxonomy" id="1444289"/>
    <lineage>
        <taxon>Bacteria</taxon>
        <taxon>Bacillati</taxon>
        <taxon>Bacillota</taxon>
        <taxon>Clostridia</taxon>
        <taxon>Eubacteriales</taxon>
        <taxon>Clostridiaceae</taxon>
        <taxon>Clostridium</taxon>
    </lineage>
</organism>
<keyword evidence="8" id="KW-0143">Chaperone</keyword>
<dbReference type="Pfam" id="PF02096">
    <property type="entry name" value="60KD_IMP"/>
    <property type="match status" value="1"/>
</dbReference>
<dbReference type="GO" id="GO:0015031">
    <property type="term" value="P:protein transport"/>
    <property type="evidence" value="ECO:0007669"/>
    <property type="project" value="UniProtKB-KW"/>
</dbReference>
<evidence type="ECO:0000256" key="9">
    <source>
        <dbReference type="RuleBase" id="RU003945"/>
    </source>
</evidence>
<evidence type="ECO:0000256" key="8">
    <source>
        <dbReference type="ARBA" id="ARBA00023186"/>
    </source>
</evidence>
<feature type="transmembrane region" description="Helical" evidence="11">
    <location>
        <begin position="132"/>
        <end position="154"/>
    </location>
</feature>
<evidence type="ECO:0000256" key="1">
    <source>
        <dbReference type="ARBA" id="ARBA00004651"/>
    </source>
</evidence>